<evidence type="ECO:0000256" key="6">
    <source>
        <dbReference type="RuleBase" id="RU368024"/>
    </source>
</evidence>
<feature type="domain" description="Peptidase S9 prolyl oligopeptidase catalytic" evidence="7">
    <location>
        <begin position="479"/>
        <end position="675"/>
    </location>
</feature>
<proteinExistence type="inferred from homology"/>
<evidence type="ECO:0000256" key="5">
    <source>
        <dbReference type="ARBA" id="ARBA00045448"/>
    </source>
</evidence>
<dbReference type="PANTHER" id="PTHR11757:SF19">
    <property type="entry name" value="PROLYL ENDOPEPTIDASE-LIKE"/>
    <property type="match status" value="1"/>
</dbReference>
<dbReference type="GO" id="GO:0006508">
    <property type="term" value="P:proteolysis"/>
    <property type="evidence" value="ECO:0007669"/>
    <property type="project" value="UniProtKB-KW"/>
</dbReference>
<dbReference type="InterPro" id="IPR051543">
    <property type="entry name" value="Serine_Peptidase_S9A"/>
</dbReference>
<dbReference type="FunCoup" id="A0A6P7PEM7">
    <property type="interactions" value="160"/>
</dbReference>
<dbReference type="Gene3D" id="3.40.50.1820">
    <property type="entry name" value="alpha/beta hydrolase"/>
    <property type="match status" value="1"/>
</dbReference>
<keyword evidence="4 6" id="KW-0720">Serine protease</keyword>
<keyword evidence="2 6" id="KW-0645">Protease</keyword>
<dbReference type="InterPro" id="IPR029058">
    <property type="entry name" value="AB_hydrolase_fold"/>
</dbReference>
<dbReference type="SUPFAM" id="SSF53474">
    <property type="entry name" value="alpha/beta-Hydrolases"/>
    <property type="match status" value="1"/>
</dbReference>
<dbReference type="RefSeq" id="XP_029030661.1">
    <property type="nucleotide sequence ID" value="XM_029174828.3"/>
</dbReference>
<dbReference type="KEGG" id="bspl:114870348"/>
<dbReference type="InterPro" id="IPR001375">
    <property type="entry name" value="Peptidase_S9_cat"/>
</dbReference>
<evidence type="ECO:0000259" key="7">
    <source>
        <dbReference type="Pfam" id="PF00326"/>
    </source>
</evidence>
<evidence type="ECO:0000256" key="4">
    <source>
        <dbReference type="ARBA" id="ARBA00022825"/>
    </source>
</evidence>
<dbReference type="Proteomes" id="UP000515150">
    <property type="component" value="Chromosome 15"/>
</dbReference>
<keyword evidence="3 6" id="KW-0378">Hydrolase</keyword>
<feature type="domain" description="Peptidase S9A N-terminal" evidence="8">
    <location>
        <begin position="87"/>
        <end position="408"/>
    </location>
</feature>
<evidence type="ECO:0000256" key="1">
    <source>
        <dbReference type="ARBA" id="ARBA00005228"/>
    </source>
</evidence>
<evidence type="ECO:0000256" key="2">
    <source>
        <dbReference type="ARBA" id="ARBA00022670"/>
    </source>
</evidence>
<accession>A0A6P7PEM7</accession>
<keyword evidence="9" id="KW-1185">Reference proteome</keyword>
<dbReference type="GO" id="GO:0005856">
    <property type="term" value="C:cytoskeleton"/>
    <property type="evidence" value="ECO:0007669"/>
    <property type="project" value="TreeGrafter"/>
</dbReference>
<comment type="function">
    <text evidence="5">Serine peptidase whose precise substrate specificity remains unclear. Does not cleave peptides after a arginine or lysine residue. Regulates trans-Golgi network morphology and sorting by regulating the membrane binding of the AP-1 complex. May play a role in the regulation of synaptic vesicle exocytosis.</text>
</comment>
<comment type="similarity">
    <text evidence="1 6">Belongs to the peptidase S9A family.</text>
</comment>
<dbReference type="FunFam" id="3.40.50.1820:FF:000050">
    <property type="entry name" value="prolyl endopeptidase-like isoform X2"/>
    <property type="match status" value="1"/>
</dbReference>
<protein>
    <recommendedName>
        <fullName evidence="6">Prolyl endopeptidase</fullName>
        <ecNumber evidence="6">3.4.21.-</ecNumber>
    </recommendedName>
</protein>
<dbReference type="InterPro" id="IPR023302">
    <property type="entry name" value="Pept_S9A_N"/>
</dbReference>
<dbReference type="Gene3D" id="2.130.10.120">
    <property type="entry name" value="Prolyl oligopeptidase, N-terminal domain"/>
    <property type="match status" value="1"/>
</dbReference>
<dbReference type="GO" id="GO:0005794">
    <property type="term" value="C:Golgi apparatus"/>
    <property type="evidence" value="ECO:0007669"/>
    <property type="project" value="TreeGrafter"/>
</dbReference>
<name>A0A6P7PEM7_BETSP</name>
<evidence type="ECO:0000259" key="8">
    <source>
        <dbReference type="Pfam" id="PF02897"/>
    </source>
</evidence>
<evidence type="ECO:0000313" key="9">
    <source>
        <dbReference type="Proteomes" id="UP000515150"/>
    </source>
</evidence>
<gene>
    <name evidence="10" type="primary">prepl</name>
</gene>
<dbReference type="InParanoid" id="A0A6P7PEM7"/>
<dbReference type="SUPFAM" id="SSF50993">
    <property type="entry name" value="Peptidase/esterase 'gauge' domain"/>
    <property type="match status" value="1"/>
</dbReference>
<organism evidence="9 10">
    <name type="scientific">Betta splendens</name>
    <name type="common">Siamese fighting fish</name>
    <dbReference type="NCBI Taxonomy" id="158456"/>
    <lineage>
        <taxon>Eukaryota</taxon>
        <taxon>Metazoa</taxon>
        <taxon>Chordata</taxon>
        <taxon>Craniata</taxon>
        <taxon>Vertebrata</taxon>
        <taxon>Euteleostomi</taxon>
        <taxon>Actinopterygii</taxon>
        <taxon>Neopterygii</taxon>
        <taxon>Teleostei</taxon>
        <taxon>Neoteleostei</taxon>
        <taxon>Acanthomorphata</taxon>
        <taxon>Anabantaria</taxon>
        <taxon>Anabantiformes</taxon>
        <taxon>Anabantoidei</taxon>
        <taxon>Osphronemidae</taxon>
        <taxon>Betta</taxon>
    </lineage>
</organism>
<sequence length="713" mass="80450">MAAAAAVLCTRVFTPSLLRPCRRIRWLRVSALRFDSSNASNPSHDYLSPGLERYKDLQRYFRRRLRATYQRFSNTSHRSVVYGHEHLYFFEGNVIYRVGKRHSEPEQVFNLEQVSQEDEKAELQNQERKQRAEWTIQRIRLSPLDKHLAATIKSSDGEELRCVVVRLEKRNIPSLVPIIYTLDQVFSFEWATDEVLFYTTMESLRCSKVFRLDLTPSGSRMSCVYEETLPDVFVEVALSRDQQILSINCSSRTSSEVLLIDTATTHLEPFLVQPRQPDLLYHVEHWRGWLIILANTGAGREYQVVRAPLSEPGMVSWVSLFSPGQGTAVKDMDVVGDHCVLVAKTPGGELVLITVPLARPKEAHTLQLPNWACAIETQKPAVAEQRGGFQFRISSPVHPPVSYCLYPEDRLLSPATQDENHRNYSTTRLEARSQDGTLVPVTLLHAAPVEALRGSPLLVHVYGAYGRDLSMEFCPEKRLLLEQGWALAYCHVRGGGERGLSWQRQARAEGKSKGVEDLQACLQHMFSLGVSSPSLTALTACSAGAVPAGALCNRHPHMMRAVTLKAPFLDVLGTMQDPSLPLTLEDCEEWGDPVRNPEHKLSITSYCPLHNITPQNYPSMLLTAYRSDARVPLAGVLRYTEALRKAVHTHFSMNPNPECEKPPNIVLNVQPGANHFGPGDFELMLEEEALNLAFLHTELVLEPPQARRRRRRN</sequence>
<dbReference type="CTD" id="9581"/>
<reference evidence="10" key="1">
    <citation type="submission" date="2025-08" db="UniProtKB">
        <authorList>
            <consortium name="RefSeq"/>
        </authorList>
    </citation>
    <scope>IDENTIFICATION</scope>
</reference>
<dbReference type="InterPro" id="IPR002470">
    <property type="entry name" value="Peptidase_S9A"/>
</dbReference>
<evidence type="ECO:0000256" key="3">
    <source>
        <dbReference type="ARBA" id="ARBA00022801"/>
    </source>
</evidence>
<dbReference type="Pfam" id="PF02897">
    <property type="entry name" value="Peptidase_S9_N"/>
    <property type="match status" value="1"/>
</dbReference>
<dbReference type="PANTHER" id="PTHR11757">
    <property type="entry name" value="PROTEASE FAMILY S9A OLIGOPEPTIDASE"/>
    <property type="match status" value="1"/>
</dbReference>
<dbReference type="GeneID" id="114870348"/>
<dbReference type="OrthoDB" id="248387at2759"/>
<dbReference type="AlphaFoldDB" id="A0A6P7PEM7"/>
<dbReference type="EC" id="3.4.21.-" evidence="6"/>
<evidence type="ECO:0000313" key="10">
    <source>
        <dbReference type="RefSeq" id="XP_029030661.1"/>
    </source>
</evidence>
<dbReference type="PRINTS" id="PR00862">
    <property type="entry name" value="PROLIGOPTASE"/>
</dbReference>
<dbReference type="Pfam" id="PF00326">
    <property type="entry name" value="Peptidase_S9"/>
    <property type="match status" value="1"/>
</dbReference>
<dbReference type="GO" id="GO:0004252">
    <property type="term" value="F:serine-type endopeptidase activity"/>
    <property type="evidence" value="ECO:0007669"/>
    <property type="project" value="UniProtKB-UniRule"/>
</dbReference>